<evidence type="ECO:0000256" key="1">
    <source>
        <dbReference type="SAM" id="SignalP"/>
    </source>
</evidence>
<proteinExistence type="predicted"/>
<dbReference type="GO" id="GO:0016787">
    <property type="term" value="F:hydrolase activity"/>
    <property type="evidence" value="ECO:0007669"/>
    <property type="project" value="UniProtKB-KW"/>
</dbReference>
<dbReference type="SUPFAM" id="SSF75005">
    <property type="entry name" value="Arabinanase/levansucrase/invertase"/>
    <property type="match status" value="2"/>
</dbReference>
<comment type="caution">
    <text evidence="2">The sequence shown here is derived from an EMBL/GenBank/DDBJ whole genome shotgun (WGS) entry which is preliminary data.</text>
</comment>
<feature type="chain" id="PRO_5023099828" evidence="1">
    <location>
        <begin position="20"/>
        <end position="352"/>
    </location>
</feature>
<evidence type="ECO:0000313" key="3">
    <source>
        <dbReference type="Proteomes" id="UP000315010"/>
    </source>
</evidence>
<accession>A0A5C5YZ90</accession>
<organism evidence="2 3">
    <name type="scientific">Novipirellula herctigrandis</name>
    <dbReference type="NCBI Taxonomy" id="2527986"/>
    <lineage>
        <taxon>Bacteria</taxon>
        <taxon>Pseudomonadati</taxon>
        <taxon>Planctomycetota</taxon>
        <taxon>Planctomycetia</taxon>
        <taxon>Pirellulales</taxon>
        <taxon>Pirellulaceae</taxon>
        <taxon>Novipirellula</taxon>
    </lineage>
</organism>
<sequence length="352" mass="39265" precursor="true">MQMRLFVLCLLAVPTLCMAQPCDLEFEYVGKAVQTEGMHVWGSSPVIGPDGKVHLYVARWSMMTQKNFSGWYKECEIAHYVGDKPEGPFEFVRVAVPDSDGTFNSPHNPTIKKIDGKYVLCFIVNENSLLKTQRIVMYVADDLNDDWKPAAGAEADGTILRKSTEPGDWNVAAQLGVSNPSLVKHNGKYLLYDKSVVKPYPKAKRGRYNYGVAVSDKLEGPYKHHPKRVTPDSMQLEDAYAFTMNQHVYMLSRDFVGSKGSNGGGLLWKSKEGFFFDAENTTRAYEDLAHYVGKEALSEGKAYRGKIDGHLERAQVLAIDGNPAYLYLATGVNTTPGHGSCSHVFKMKERTK</sequence>
<name>A0A5C5YZ90_9BACT</name>
<protein>
    <submittedName>
        <fullName evidence="2">Glycosyl hydrolases family 43</fullName>
    </submittedName>
</protein>
<reference evidence="2 3" key="1">
    <citation type="submission" date="2019-02" db="EMBL/GenBank/DDBJ databases">
        <title>Deep-cultivation of Planctomycetes and their phenomic and genomic characterization uncovers novel biology.</title>
        <authorList>
            <person name="Wiegand S."/>
            <person name="Jogler M."/>
            <person name="Boedeker C."/>
            <person name="Pinto D."/>
            <person name="Vollmers J."/>
            <person name="Rivas-Marin E."/>
            <person name="Kohn T."/>
            <person name="Peeters S.H."/>
            <person name="Heuer A."/>
            <person name="Rast P."/>
            <person name="Oberbeckmann S."/>
            <person name="Bunk B."/>
            <person name="Jeske O."/>
            <person name="Meyerdierks A."/>
            <person name="Storesund J.E."/>
            <person name="Kallscheuer N."/>
            <person name="Luecker S."/>
            <person name="Lage O.M."/>
            <person name="Pohl T."/>
            <person name="Merkel B.J."/>
            <person name="Hornburger P."/>
            <person name="Mueller R.-W."/>
            <person name="Bruemmer F."/>
            <person name="Labrenz M."/>
            <person name="Spormann A.M."/>
            <person name="Op Den Camp H."/>
            <person name="Overmann J."/>
            <person name="Amann R."/>
            <person name="Jetten M.S.M."/>
            <person name="Mascher T."/>
            <person name="Medema M.H."/>
            <person name="Devos D.P."/>
            <person name="Kaster A.-K."/>
            <person name="Ovreas L."/>
            <person name="Rohde M."/>
            <person name="Galperin M.Y."/>
            <person name="Jogler C."/>
        </authorList>
    </citation>
    <scope>NUCLEOTIDE SEQUENCE [LARGE SCALE GENOMIC DNA]</scope>
    <source>
        <strain evidence="2 3">CA13</strain>
    </source>
</reference>
<keyword evidence="3" id="KW-1185">Reference proteome</keyword>
<dbReference type="Gene3D" id="2.115.10.20">
    <property type="entry name" value="Glycosyl hydrolase domain, family 43"/>
    <property type="match status" value="1"/>
</dbReference>
<evidence type="ECO:0000313" key="2">
    <source>
        <dbReference type="EMBL" id="TWT80418.1"/>
    </source>
</evidence>
<dbReference type="EMBL" id="SJPJ01000001">
    <property type="protein sequence ID" value="TWT80418.1"/>
    <property type="molecule type" value="Genomic_DNA"/>
</dbReference>
<dbReference type="CDD" id="cd08994">
    <property type="entry name" value="GH43_62_32_68_117_130-like"/>
    <property type="match status" value="1"/>
</dbReference>
<keyword evidence="1" id="KW-0732">Signal</keyword>
<keyword evidence="2" id="KW-0378">Hydrolase</keyword>
<gene>
    <name evidence="2" type="ORF">CA13_18340</name>
</gene>
<dbReference type="Proteomes" id="UP000315010">
    <property type="component" value="Unassembled WGS sequence"/>
</dbReference>
<feature type="signal peptide" evidence="1">
    <location>
        <begin position="1"/>
        <end position="19"/>
    </location>
</feature>
<dbReference type="AlphaFoldDB" id="A0A5C5YZ90"/>
<dbReference type="InterPro" id="IPR023296">
    <property type="entry name" value="Glyco_hydro_beta-prop_sf"/>
</dbReference>